<dbReference type="Gene3D" id="3.40.630.30">
    <property type="match status" value="1"/>
</dbReference>
<reference evidence="3" key="1">
    <citation type="journal article" date="2019" name="Int. J. Syst. Evol. Microbiol.">
        <title>The Global Catalogue of Microorganisms (GCM) 10K type strain sequencing project: providing services to taxonomists for standard genome sequencing and annotation.</title>
        <authorList>
            <consortium name="The Broad Institute Genomics Platform"/>
            <consortium name="The Broad Institute Genome Sequencing Center for Infectious Disease"/>
            <person name="Wu L."/>
            <person name="Ma J."/>
        </authorList>
    </citation>
    <scope>NUCLEOTIDE SEQUENCE [LARGE SCALE GENOMIC DNA]</scope>
    <source>
        <strain evidence="3">KCTC 3950</strain>
    </source>
</reference>
<dbReference type="PROSITE" id="PS51186">
    <property type="entry name" value="GNAT"/>
    <property type="match status" value="1"/>
</dbReference>
<dbReference type="InterPro" id="IPR052829">
    <property type="entry name" value="N-acetyltransferase_domain"/>
</dbReference>
<dbReference type="Pfam" id="PF00583">
    <property type="entry name" value="Acetyltransf_1"/>
    <property type="match status" value="1"/>
</dbReference>
<dbReference type="RefSeq" id="WP_377599684.1">
    <property type="nucleotide sequence ID" value="NZ_JBHUME010000002.1"/>
</dbReference>
<dbReference type="PANTHER" id="PTHR43259">
    <property type="entry name" value="SPT10P"/>
    <property type="match status" value="1"/>
</dbReference>
<proteinExistence type="predicted"/>
<sequence>MVQLAPMNESQYARFRERSLRDFAADKVKIGAWSEDEVPKLAEAAFLRFLPEEADTPGAHFLAVIDENQSLHVGEIWLQISESPAGTSAFLYDIVIYEAFQGQGYGKQTMAALDDTARGLGARSISLHVFGFNERARHLYEKSGYIITDYHMTKELN</sequence>
<keyword evidence="2" id="KW-0808">Transferase</keyword>
<dbReference type="InterPro" id="IPR000182">
    <property type="entry name" value="GNAT_dom"/>
</dbReference>
<dbReference type="CDD" id="cd04301">
    <property type="entry name" value="NAT_SF"/>
    <property type="match status" value="1"/>
</dbReference>
<comment type="caution">
    <text evidence="2">The sequence shown here is derived from an EMBL/GenBank/DDBJ whole genome shotgun (WGS) entry which is preliminary data.</text>
</comment>
<feature type="domain" description="N-acetyltransferase" evidence="1">
    <location>
        <begin position="18"/>
        <end position="157"/>
    </location>
</feature>
<evidence type="ECO:0000259" key="1">
    <source>
        <dbReference type="PROSITE" id="PS51186"/>
    </source>
</evidence>
<keyword evidence="2" id="KW-0012">Acyltransferase</keyword>
<dbReference type="Proteomes" id="UP001597541">
    <property type="component" value="Unassembled WGS sequence"/>
</dbReference>
<dbReference type="PANTHER" id="PTHR43259:SF1">
    <property type="entry name" value="N-ACETYLTRANSFERASE DOMAIN-CONTAINING PROTEIN"/>
    <property type="match status" value="1"/>
</dbReference>
<dbReference type="EMBL" id="JBHUME010000002">
    <property type="protein sequence ID" value="MFD2611244.1"/>
    <property type="molecule type" value="Genomic_DNA"/>
</dbReference>
<keyword evidence="3" id="KW-1185">Reference proteome</keyword>
<name>A0ABW5P811_9BACL</name>
<evidence type="ECO:0000313" key="3">
    <source>
        <dbReference type="Proteomes" id="UP001597541"/>
    </source>
</evidence>
<dbReference type="SUPFAM" id="SSF55729">
    <property type="entry name" value="Acyl-CoA N-acyltransferases (Nat)"/>
    <property type="match status" value="1"/>
</dbReference>
<protein>
    <submittedName>
        <fullName evidence="2">GNAT family N-acetyltransferase</fullName>
        <ecNumber evidence="2">2.3.1.-</ecNumber>
    </submittedName>
</protein>
<dbReference type="GO" id="GO:0016746">
    <property type="term" value="F:acyltransferase activity"/>
    <property type="evidence" value="ECO:0007669"/>
    <property type="project" value="UniProtKB-KW"/>
</dbReference>
<accession>A0ABW5P811</accession>
<gene>
    <name evidence="2" type="ORF">ACFSUF_02280</name>
</gene>
<evidence type="ECO:0000313" key="2">
    <source>
        <dbReference type="EMBL" id="MFD2611244.1"/>
    </source>
</evidence>
<organism evidence="2 3">
    <name type="scientific">Paenibacillus gansuensis</name>
    <dbReference type="NCBI Taxonomy" id="306542"/>
    <lineage>
        <taxon>Bacteria</taxon>
        <taxon>Bacillati</taxon>
        <taxon>Bacillota</taxon>
        <taxon>Bacilli</taxon>
        <taxon>Bacillales</taxon>
        <taxon>Paenibacillaceae</taxon>
        <taxon>Paenibacillus</taxon>
    </lineage>
</organism>
<dbReference type="EC" id="2.3.1.-" evidence="2"/>
<dbReference type="InterPro" id="IPR016181">
    <property type="entry name" value="Acyl_CoA_acyltransferase"/>
</dbReference>